<keyword evidence="3" id="KW-0408">Iron</keyword>
<dbReference type="Gene3D" id="1.10.150.320">
    <property type="entry name" value="Photosystem II 12 kDa extrinsic protein"/>
    <property type="match status" value="1"/>
</dbReference>
<dbReference type="SUPFAM" id="SSF47781">
    <property type="entry name" value="RuvA domain 2-like"/>
    <property type="match status" value="1"/>
</dbReference>
<evidence type="ECO:0000313" key="7">
    <source>
        <dbReference type="Proteomes" id="UP001597211"/>
    </source>
</evidence>
<dbReference type="Pfam" id="PF12836">
    <property type="entry name" value="HHH_3"/>
    <property type="match status" value="1"/>
</dbReference>
<proteinExistence type="predicted"/>
<dbReference type="InterPro" id="IPR010994">
    <property type="entry name" value="RuvA_2-like"/>
</dbReference>
<dbReference type="RefSeq" id="WP_240270979.1">
    <property type="nucleotide sequence ID" value="NZ_JAKSXN010000063.1"/>
</dbReference>
<evidence type="ECO:0000256" key="2">
    <source>
        <dbReference type="ARBA" id="ARBA00022723"/>
    </source>
</evidence>
<evidence type="ECO:0000313" key="6">
    <source>
        <dbReference type="EMBL" id="MFD1183868.1"/>
    </source>
</evidence>
<evidence type="ECO:0000256" key="1">
    <source>
        <dbReference type="ARBA" id="ARBA00022691"/>
    </source>
</evidence>
<dbReference type="InterPro" id="IPR023874">
    <property type="entry name" value="DNA_rSAM_put"/>
</dbReference>
<accession>A0ABW3SGB5</accession>
<keyword evidence="2" id="KW-0479">Metal-binding</keyword>
<dbReference type="InterPro" id="IPR058240">
    <property type="entry name" value="rSAM_sf"/>
</dbReference>
<dbReference type="Pfam" id="PF04055">
    <property type="entry name" value="Radical_SAM"/>
    <property type="match status" value="1"/>
</dbReference>
<dbReference type="Proteomes" id="UP001597211">
    <property type="component" value="Unassembled WGS sequence"/>
</dbReference>
<dbReference type="EMBL" id="JBHTKZ010000059">
    <property type="protein sequence ID" value="MFD1183868.1"/>
    <property type="molecule type" value="Genomic_DNA"/>
</dbReference>
<feature type="domain" description="Radical SAM core" evidence="5">
    <location>
        <begin position="64"/>
        <end position="199"/>
    </location>
</feature>
<dbReference type="NCBIfam" id="TIGR03916">
    <property type="entry name" value="rSAM_link_UDG"/>
    <property type="match status" value="1"/>
</dbReference>
<dbReference type="SFLD" id="SFLDS00029">
    <property type="entry name" value="Radical_SAM"/>
    <property type="match status" value="1"/>
</dbReference>
<dbReference type="SUPFAM" id="SSF102114">
    <property type="entry name" value="Radical SAM enzymes"/>
    <property type="match status" value="1"/>
</dbReference>
<dbReference type="Gene3D" id="3.20.20.70">
    <property type="entry name" value="Aldolase class I"/>
    <property type="match status" value="1"/>
</dbReference>
<keyword evidence="7" id="KW-1185">Reference proteome</keyword>
<organism evidence="6 7">
    <name type="scientific">Paenibacillus timonensis</name>
    <dbReference type="NCBI Taxonomy" id="225915"/>
    <lineage>
        <taxon>Bacteria</taxon>
        <taxon>Bacillati</taxon>
        <taxon>Bacillota</taxon>
        <taxon>Bacilli</taxon>
        <taxon>Bacillales</taxon>
        <taxon>Paenibacillaceae</taxon>
        <taxon>Paenibacillus</taxon>
    </lineage>
</organism>
<dbReference type="PANTHER" id="PTHR21180">
    <property type="entry name" value="ENDONUCLEASE/EXONUCLEASE/PHOSPHATASE FAMILY DOMAIN-CONTAINING PROTEIN 1"/>
    <property type="match status" value="1"/>
</dbReference>
<evidence type="ECO:0000256" key="4">
    <source>
        <dbReference type="ARBA" id="ARBA00023014"/>
    </source>
</evidence>
<comment type="caution">
    <text evidence="6">The sequence shown here is derived from an EMBL/GenBank/DDBJ whole genome shotgun (WGS) entry which is preliminary data.</text>
</comment>
<keyword evidence="1" id="KW-0949">S-adenosyl-L-methionine</keyword>
<keyword evidence="4" id="KW-0411">Iron-sulfur</keyword>
<dbReference type="PANTHER" id="PTHR21180:SF9">
    <property type="entry name" value="TYPE II SECRETION SYSTEM PROTEIN K"/>
    <property type="match status" value="1"/>
</dbReference>
<gene>
    <name evidence="6" type="ORF">ACFQ2Z_21205</name>
</gene>
<evidence type="ECO:0000256" key="3">
    <source>
        <dbReference type="ARBA" id="ARBA00023004"/>
    </source>
</evidence>
<dbReference type="CDD" id="cd01335">
    <property type="entry name" value="Radical_SAM"/>
    <property type="match status" value="1"/>
</dbReference>
<dbReference type="InterPro" id="IPR013785">
    <property type="entry name" value="Aldolase_TIM"/>
</dbReference>
<protein>
    <submittedName>
        <fullName evidence="6">DNA modification/repair radical SAM protein</fullName>
    </submittedName>
</protein>
<sequence length="441" mass="49612">MNVYDKLTILTDSAKYDVSCSSSGVERGSGASGDSRAVGNTVACGICHSFAADGRCISLLKLLMSNVCIYDCKYCVNRRSNDTRRAAFTPEELAELTMHFYRRNYIEGLFLSSGIMRSPDYTTEQLIRTLELLRNQYGFGGYIHVKAIPGADPALIARLGLLADRMSVNIELPSQDSLLQLAPDKSKEAILKPMRTIRQGIRENGSDLVKYRHAPRFVPGGQSTQLIIGATPDSDLSILNLTEALYRKYELKRVYYSAYTPVAEHTLLPSLDTKPPLLREHRLYQADWLLRFYGFEAKELLDERTPNFNLFMDPKCHWAVQHIDRFPVEVNTAPYETLLRVPGIGIRSAKRIVAARRTGRLDFHGLKKLGVVLKRAQYFLTCSGRRLEGLKVNESTILRSLLSRKEIDLFLPQPKVEQLSLFSDEELAGTAGRELGAWLLG</sequence>
<evidence type="ECO:0000259" key="5">
    <source>
        <dbReference type="Pfam" id="PF04055"/>
    </source>
</evidence>
<reference evidence="7" key="1">
    <citation type="journal article" date="2019" name="Int. J. Syst. Evol. Microbiol.">
        <title>The Global Catalogue of Microorganisms (GCM) 10K type strain sequencing project: providing services to taxonomists for standard genome sequencing and annotation.</title>
        <authorList>
            <consortium name="The Broad Institute Genomics Platform"/>
            <consortium name="The Broad Institute Genome Sequencing Center for Infectious Disease"/>
            <person name="Wu L."/>
            <person name="Ma J."/>
        </authorList>
    </citation>
    <scope>NUCLEOTIDE SEQUENCE [LARGE SCALE GENOMIC DNA]</scope>
    <source>
        <strain evidence="7">CCUG 48216</strain>
    </source>
</reference>
<name>A0ABW3SGB5_9BACL</name>
<dbReference type="InterPro" id="IPR051675">
    <property type="entry name" value="Endo/Exo/Phosphatase_dom_1"/>
</dbReference>
<dbReference type="InterPro" id="IPR007197">
    <property type="entry name" value="rSAM"/>
</dbReference>
<dbReference type="SFLD" id="SFLDG01102">
    <property type="entry name" value="Uncharacterised_Radical_SAM_Su"/>
    <property type="match status" value="1"/>
</dbReference>